<dbReference type="SUPFAM" id="SSF101821">
    <property type="entry name" value="Aminopeptidase/glucanase lid domain"/>
    <property type="match status" value="1"/>
</dbReference>
<keyword evidence="10 11" id="KW-0482">Metalloprotease</keyword>
<name>A0A1Y2CV87_9FUNG</name>
<organism evidence="12 13">
    <name type="scientific">Rhizoclosmatium globosum</name>
    <dbReference type="NCBI Taxonomy" id="329046"/>
    <lineage>
        <taxon>Eukaryota</taxon>
        <taxon>Fungi</taxon>
        <taxon>Fungi incertae sedis</taxon>
        <taxon>Chytridiomycota</taxon>
        <taxon>Chytridiomycota incertae sedis</taxon>
        <taxon>Chytridiomycetes</taxon>
        <taxon>Chytridiales</taxon>
        <taxon>Chytriomycetaceae</taxon>
        <taxon>Rhizoclosmatium</taxon>
    </lineage>
</organism>
<evidence type="ECO:0000256" key="6">
    <source>
        <dbReference type="ARBA" id="ARBA00022670"/>
    </source>
</evidence>
<dbReference type="EC" id="3.4.11.21" evidence="4"/>
<dbReference type="Proteomes" id="UP000193642">
    <property type="component" value="Unassembled WGS sequence"/>
</dbReference>
<dbReference type="PRINTS" id="PR00932">
    <property type="entry name" value="AMINO1PTASE"/>
</dbReference>
<dbReference type="SUPFAM" id="SSF53187">
    <property type="entry name" value="Zn-dependent exopeptidases"/>
    <property type="match status" value="1"/>
</dbReference>
<dbReference type="PANTHER" id="PTHR28570">
    <property type="entry name" value="ASPARTYL AMINOPEPTIDASE"/>
    <property type="match status" value="1"/>
</dbReference>
<dbReference type="GO" id="GO:0008237">
    <property type="term" value="F:metallopeptidase activity"/>
    <property type="evidence" value="ECO:0007669"/>
    <property type="project" value="UniProtKB-KW"/>
</dbReference>
<evidence type="ECO:0000256" key="1">
    <source>
        <dbReference type="ARBA" id="ARBA00001335"/>
    </source>
</evidence>
<evidence type="ECO:0000256" key="5">
    <source>
        <dbReference type="ARBA" id="ARBA00022438"/>
    </source>
</evidence>
<dbReference type="OrthoDB" id="9880441at2759"/>
<dbReference type="FunFam" id="2.30.250.10:FF:000001">
    <property type="entry name" value="Aspartyl aminopeptidase 1"/>
    <property type="match status" value="1"/>
</dbReference>
<dbReference type="InterPro" id="IPR023358">
    <property type="entry name" value="Peptidase_M18_dom2"/>
</dbReference>
<keyword evidence="13" id="KW-1185">Reference proteome</keyword>
<dbReference type="GO" id="GO:0000324">
    <property type="term" value="C:fungal-type vacuole"/>
    <property type="evidence" value="ECO:0007669"/>
    <property type="project" value="TreeGrafter"/>
</dbReference>
<keyword evidence="5 11" id="KW-0031">Aminopeptidase</keyword>
<accession>A0A1Y2CV87</accession>
<dbReference type="GO" id="GO:0006508">
    <property type="term" value="P:proteolysis"/>
    <property type="evidence" value="ECO:0007669"/>
    <property type="project" value="UniProtKB-KW"/>
</dbReference>
<dbReference type="InterPro" id="IPR001948">
    <property type="entry name" value="Peptidase_M18"/>
</dbReference>
<dbReference type="GO" id="GO:0004177">
    <property type="term" value="F:aminopeptidase activity"/>
    <property type="evidence" value="ECO:0007669"/>
    <property type="project" value="UniProtKB-KW"/>
</dbReference>
<gene>
    <name evidence="12" type="ORF">BCR33DRAFT_752943</name>
</gene>
<dbReference type="GO" id="GO:0008270">
    <property type="term" value="F:zinc ion binding"/>
    <property type="evidence" value="ECO:0007669"/>
    <property type="project" value="InterPro"/>
</dbReference>
<dbReference type="EMBL" id="MCGO01000006">
    <property type="protein sequence ID" value="ORY50969.1"/>
    <property type="molecule type" value="Genomic_DNA"/>
</dbReference>
<evidence type="ECO:0000313" key="12">
    <source>
        <dbReference type="EMBL" id="ORY50969.1"/>
    </source>
</evidence>
<evidence type="ECO:0000256" key="8">
    <source>
        <dbReference type="ARBA" id="ARBA00022801"/>
    </source>
</evidence>
<evidence type="ECO:0000256" key="4">
    <source>
        <dbReference type="ARBA" id="ARBA00011965"/>
    </source>
</evidence>
<comment type="catalytic activity">
    <reaction evidence="1">
        <text>Release of an N-terminal aspartate or glutamate from a peptide, with a preference for aspartate.</text>
        <dbReference type="EC" id="3.4.11.21"/>
    </reaction>
</comment>
<evidence type="ECO:0000313" key="13">
    <source>
        <dbReference type="Proteomes" id="UP000193642"/>
    </source>
</evidence>
<evidence type="ECO:0000256" key="3">
    <source>
        <dbReference type="ARBA" id="ARBA00008290"/>
    </source>
</evidence>
<sequence>MSRSRMVISGCLPGAPQWTTDASSYDYPPTYLLDREDEGYNSDPLPSVFQSSKMTTVTNSNSAAAARDFLTFVRASPSPFHAVAESKRRLEAAGFSAISEKDAWTVTRGGKYFFTRNQSSVVAFVVGGQYKSGNGFSIIGAHTDSPCLKVKPVSKKETAGYLKVGVETYGGGLWNTWFDRDLGIAGRVMVKSGDAIQHKLVQVDEPILRIPTLAIHLDRTISSEGFKFNNEVHLTPMLGLAAKALNGEEDKGKHHALLLSKLANKLGVNVEDIGDFELCLYDTHPSTIGGINDEFIFSARLDNLMSSYCAIEAIIKATGHESDSLIRVASLFDNEEVGSQTAFGADSDLLEVTLRRLAGASVEGVEAGKTAFEQSLTKSFLISADMAHAVHPNYSEKHEDNHRPSMNKGIVIKQNANQRYATTSVTTTILREVAKKRNVALQEFVVRNDSPCGSTIGPMLSAKLGLRTIDVGNPQLSMHSIRETCGVQDVGTAIDLFQSFYEEFAAIDKRVSVDL</sequence>
<dbReference type="NCBIfam" id="NF002759">
    <property type="entry name" value="PRK02813.1"/>
    <property type="match status" value="1"/>
</dbReference>
<evidence type="ECO:0000256" key="2">
    <source>
        <dbReference type="ARBA" id="ARBA00001947"/>
    </source>
</evidence>
<comment type="caution">
    <text evidence="12">The sequence shown here is derived from an EMBL/GenBank/DDBJ whole genome shotgun (WGS) entry which is preliminary data.</text>
</comment>
<dbReference type="AlphaFoldDB" id="A0A1Y2CV87"/>
<dbReference type="STRING" id="329046.A0A1Y2CV87"/>
<protein>
    <recommendedName>
        <fullName evidence="4">aspartyl aminopeptidase</fullName>
        <ecNumber evidence="4">3.4.11.21</ecNumber>
    </recommendedName>
</protein>
<dbReference type="CDD" id="cd05658">
    <property type="entry name" value="M18_DAP"/>
    <property type="match status" value="1"/>
</dbReference>
<proteinExistence type="inferred from homology"/>
<reference evidence="12 13" key="1">
    <citation type="submission" date="2016-07" db="EMBL/GenBank/DDBJ databases">
        <title>Pervasive Adenine N6-methylation of Active Genes in Fungi.</title>
        <authorList>
            <consortium name="DOE Joint Genome Institute"/>
            <person name="Mondo S.J."/>
            <person name="Dannebaum R.O."/>
            <person name="Kuo R.C."/>
            <person name="Labutti K."/>
            <person name="Haridas S."/>
            <person name="Kuo A."/>
            <person name="Salamov A."/>
            <person name="Ahrendt S.R."/>
            <person name="Lipzen A."/>
            <person name="Sullivan W."/>
            <person name="Andreopoulos W.B."/>
            <person name="Clum A."/>
            <person name="Lindquist E."/>
            <person name="Daum C."/>
            <person name="Ramamoorthy G.K."/>
            <person name="Gryganskyi A."/>
            <person name="Culley D."/>
            <person name="Magnuson J.K."/>
            <person name="James T.Y."/>
            <person name="O'Malley M.A."/>
            <person name="Stajich J.E."/>
            <person name="Spatafora J.W."/>
            <person name="Visel A."/>
            <person name="Grigoriev I.V."/>
        </authorList>
    </citation>
    <scope>NUCLEOTIDE SEQUENCE [LARGE SCALE GENOMIC DNA]</scope>
    <source>
        <strain evidence="12 13">JEL800</strain>
    </source>
</reference>
<evidence type="ECO:0000256" key="7">
    <source>
        <dbReference type="ARBA" id="ARBA00022723"/>
    </source>
</evidence>
<keyword evidence="9 11" id="KW-0862">Zinc</keyword>
<keyword evidence="8 11" id="KW-0378">Hydrolase</keyword>
<keyword evidence="6 11" id="KW-0645">Protease</keyword>
<evidence type="ECO:0000256" key="11">
    <source>
        <dbReference type="RuleBase" id="RU004386"/>
    </source>
</evidence>
<dbReference type="Pfam" id="PF02127">
    <property type="entry name" value="Peptidase_M18"/>
    <property type="match status" value="1"/>
</dbReference>
<dbReference type="Gene3D" id="2.30.250.10">
    <property type="entry name" value="Aminopeptidase i, Domain 2"/>
    <property type="match status" value="1"/>
</dbReference>
<comment type="similarity">
    <text evidence="3 11">Belongs to the peptidase M18 family.</text>
</comment>
<evidence type="ECO:0000256" key="10">
    <source>
        <dbReference type="ARBA" id="ARBA00023049"/>
    </source>
</evidence>
<keyword evidence="7 11" id="KW-0479">Metal-binding</keyword>
<dbReference type="PANTHER" id="PTHR28570:SF3">
    <property type="entry name" value="ASPARTYL AMINOPEPTIDASE"/>
    <property type="match status" value="1"/>
</dbReference>
<comment type="cofactor">
    <cofactor evidence="2">
        <name>Zn(2+)</name>
        <dbReference type="ChEBI" id="CHEBI:29105"/>
    </cofactor>
</comment>
<evidence type="ECO:0000256" key="9">
    <source>
        <dbReference type="ARBA" id="ARBA00022833"/>
    </source>
</evidence>
<dbReference type="Gene3D" id="3.40.630.10">
    <property type="entry name" value="Zn peptidases"/>
    <property type="match status" value="1"/>
</dbReference>